<dbReference type="InterPro" id="IPR037152">
    <property type="entry name" value="L-asparaginase_N_sf"/>
</dbReference>
<evidence type="ECO:0000256" key="6">
    <source>
        <dbReference type="PROSITE-ProRule" id="PRU10100"/>
    </source>
</evidence>
<dbReference type="PRINTS" id="PR00139">
    <property type="entry name" value="ASNGLNASE"/>
</dbReference>
<organism evidence="10 11">
    <name type="scientific">Amedibacillus dolichus</name>
    <dbReference type="NCBI Taxonomy" id="31971"/>
    <lineage>
        <taxon>Bacteria</taxon>
        <taxon>Bacillati</taxon>
        <taxon>Bacillota</taxon>
        <taxon>Erysipelotrichia</taxon>
        <taxon>Erysipelotrichales</taxon>
        <taxon>Erysipelotrichaceae</taxon>
        <taxon>Amedibacillus</taxon>
    </lineage>
</organism>
<keyword evidence="3" id="KW-0378">Hydrolase</keyword>
<evidence type="ECO:0000313" key="10">
    <source>
        <dbReference type="EMBL" id="MDM8156992.1"/>
    </source>
</evidence>
<dbReference type="Proteomes" id="UP001529340">
    <property type="component" value="Unassembled WGS sequence"/>
</dbReference>
<dbReference type="InterPro" id="IPR027473">
    <property type="entry name" value="L-asparaginase_C"/>
</dbReference>
<dbReference type="Gene3D" id="3.40.50.1170">
    <property type="entry name" value="L-asparaginase, N-terminal domain"/>
    <property type="match status" value="1"/>
</dbReference>
<dbReference type="PROSITE" id="PS51732">
    <property type="entry name" value="ASN_GLN_ASE_3"/>
    <property type="match status" value="1"/>
</dbReference>
<dbReference type="SUPFAM" id="SSF53774">
    <property type="entry name" value="Glutaminase/Asparaginase"/>
    <property type="match status" value="1"/>
</dbReference>
<evidence type="ECO:0000256" key="4">
    <source>
        <dbReference type="ARBA" id="ARBA00049366"/>
    </source>
</evidence>
<dbReference type="PANTHER" id="PTHR11707:SF28">
    <property type="entry name" value="60 KDA LYSOPHOSPHOLIPASE"/>
    <property type="match status" value="1"/>
</dbReference>
<comment type="catalytic activity">
    <reaction evidence="4">
        <text>L-asparagine + H2O = L-aspartate + NH4(+)</text>
        <dbReference type="Rhea" id="RHEA:21016"/>
        <dbReference type="ChEBI" id="CHEBI:15377"/>
        <dbReference type="ChEBI" id="CHEBI:28938"/>
        <dbReference type="ChEBI" id="CHEBI:29991"/>
        <dbReference type="ChEBI" id="CHEBI:58048"/>
        <dbReference type="EC" id="3.5.1.1"/>
    </reaction>
</comment>
<dbReference type="Gene3D" id="3.40.50.40">
    <property type="match status" value="1"/>
</dbReference>
<dbReference type="InterPro" id="IPR027474">
    <property type="entry name" value="L-asparaginase_N"/>
</dbReference>
<comment type="similarity">
    <text evidence="1 7">Belongs to the asparaginase 1 family.</text>
</comment>
<dbReference type="InterPro" id="IPR004550">
    <property type="entry name" value="AsnASE_II"/>
</dbReference>
<dbReference type="EMBL" id="JAUDCG010000016">
    <property type="protein sequence ID" value="MDM8156992.1"/>
    <property type="molecule type" value="Genomic_DNA"/>
</dbReference>
<dbReference type="SMART" id="SM00870">
    <property type="entry name" value="Asparaginase"/>
    <property type="match status" value="1"/>
</dbReference>
<reference evidence="10 11" key="2">
    <citation type="submission" date="2023-06" db="EMBL/GenBank/DDBJ databases">
        <title>Identification and characterization of horizontal gene transfer across gut microbiota members of farm animals based on homology search.</title>
        <authorList>
            <person name="Schwarzerova J."/>
            <person name="Nykrynova M."/>
            <person name="Jureckova K."/>
            <person name="Cejkova D."/>
            <person name="Rychlik I."/>
        </authorList>
    </citation>
    <scope>NUCLEOTIDE SEQUENCE [LARGE SCALE GENOMIC DNA]</scope>
    <source>
        <strain evidence="10 11">ET39</strain>
    </source>
</reference>
<evidence type="ECO:0000256" key="2">
    <source>
        <dbReference type="ARBA" id="ARBA00012920"/>
    </source>
</evidence>
<proteinExistence type="inferred from homology"/>
<dbReference type="NCBIfam" id="TIGR00520">
    <property type="entry name" value="asnASE_II"/>
    <property type="match status" value="1"/>
</dbReference>
<dbReference type="SFLD" id="SFLDS00057">
    <property type="entry name" value="Glutaminase/Asparaginase"/>
    <property type="match status" value="1"/>
</dbReference>
<dbReference type="Pfam" id="PF00710">
    <property type="entry name" value="Asparaginase"/>
    <property type="match status" value="1"/>
</dbReference>
<dbReference type="PIRSF" id="PIRSF500176">
    <property type="entry name" value="L_ASNase"/>
    <property type="match status" value="1"/>
</dbReference>
<accession>A0ABT7UBJ2</accession>
<dbReference type="RefSeq" id="WP_289607455.1">
    <property type="nucleotide sequence ID" value="NZ_JAUDCG010000016.1"/>
</dbReference>
<gene>
    <name evidence="10" type="ORF">QUV96_05000</name>
</gene>
<name>A0ABT7UBJ2_9FIRM</name>
<feature type="domain" description="Asparaginase/glutaminase C-terminal" evidence="9">
    <location>
        <begin position="216"/>
        <end position="323"/>
    </location>
</feature>
<evidence type="ECO:0000313" key="11">
    <source>
        <dbReference type="Proteomes" id="UP001529340"/>
    </source>
</evidence>
<dbReference type="EC" id="3.5.1.1" evidence="2"/>
<feature type="active site" evidence="5">
    <location>
        <position position="13"/>
    </location>
</feature>
<dbReference type="PROSITE" id="PS00144">
    <property type="entry name" value="ASN_GLN_ASE_1"/>
    <property type="match status" value="1"/>
</dbReference>
<protein>
    <recommendedName>
        <fullName evidence="2">asparaginase</fullName>
        <ecNumber evidence="2">3.5.1.1</ecNumber>
    </recommendedName>
</protein>
<evidence type="ECO:0000256" key="1">
    <source>
        <dbReference type="ARBA" id="ARBA00010518"/>
    </source>
</evidence>
<dbReference type="PANTHER" id="PTHR11707">
    <property type="entry name" value="L-ASPARAGINASE"/>
    <property type="match status" value="1"/>
</dbReference>
<evidence type="ECO:0000256" key="5">
    <source>
        <dbReference type="PROSITE-ProRule" id="PRU10099"/>
    </source>
</evidence>
<dbReference type="InterPro" id="IPR036152">
    <property type="entry name" value="Asp/glu_Ase-like_sf"/>
</dbReference>
<evidence type="ECO:0000259" key="8">
    <source>
        <dbReference type="Pfam" id="PF00710"/>
    </source>
</evidence>
<evidence type="ECO:0000256" key="7">
    <source>
        <dbReference type="RuleBase" id="RU004456"/>
    </source>
</evidence>
<dbReference type="CDD" id="cd08964">
    <property type="entry name" value="L-asparaginase_II"/>
    <property type="match status" value="1"/>
</dbReference>
<feature type="active site" evidence="6">
    <location>
        <position position="92"/>
    </location>
</feature>
<dbReference type="PROSITE" id="PS00917">
    <property type="entry name" value="ASN_GLN_ASE_2"/>
    <property type="match status" value="1"/>
</dbReference>
<feature type="domain" description="L-asparaginase N-terminal" evidence="8">
    <location>
        <begin position="4"/>
        <end position="195"/>
    </location>
</feature>
<dbReference type="PIRSF" id="PIRSF001220">
    <property type="entry name" value="L-ASNase_gatD"/>
    <property type="match status" value="1"/>
</dbReference>
<dbReference type="InterPro" id="IPR020827">
    <property type="entry name" value="Asparaginase/glutaminase_AS1"/>
</dbReference>
<evidence type="ECO:0000259" key="9">
    <source>
        <dbReference type="Pfam" id="PF17763"/>
    </source>
</evidence>
<keyword evidence="11" id="KW-1185">Reference proteome</keyword>
<dbReference type="InterPro" id="IPR040919">
    <property type="entry name" value="Asparaginase_C"/>
</dbReference>
<comment type="caution">
    <text evidence="10">The sequence shown here is derived from an EMBL/GenBank/DDBJ whole genome shotgun (WGS) entry which is preliminary data.</text>
</comment>
<dbReference type="InterPro" id="IPR006034">
    <property type="entry name" value="Asparaginase/glutaminase-like"/>
</dbReference>
<sequence>MKKHIIIIATGGTIAGSGEAGKAADYQAGRIDVSEIVRSVPAISHLAELTTIQLCNIDSNDMTEDTWLRLRDQINAFGSDPDVDGIVVTHGTDTLEETAFFLNLTVNHRKPVVLTGSMRPATAASADGPMNLYQAVALAASEEAVNAGVLAVFSDTIYSGRDIQKINSYKTDAFEIGDFGCLGYMRDDQVYFLSKTDKPHTADSIFAQAELSALPKVAIAYYHCGADRQTLELLSERCDGLVIAGSGSGNYSSEWKETIHRLAETKIIVRSSRVLQGIVFDSPFFDPGHDTIPSYTLSPQKARILLMLALSVTGEREQIRTIFETY</sequence>
<dbReference type="InterPro" id="IPR027475">
    <property type="entry name" value="Asparaginase/glutaminase_AS2"/>
</dbReference>
<reference evidence="11" key="1">
    <citation type="submission" date="2023-06" db="EMBL/GenBank/DDBJ databases">
        <title>Identification and characterization of horizontal gene transfer across gut microbiota members of farm animals based on homology search.</title>
        <authorList>
            <person name="Zeman M."/>
            <person name="Kubasova T."/>
            <person name="Jahodarova E."/>
            <person name="Nykrynova M."/>
            <person name="Rychlik I."/>
        </authorList>
    </citation>
    <scope>NUCLEOTIDE SEQUENCE [LARGE SCALE GENOMIC DNA]</scope>
    <source>
        <strain evidence="11">ET39</strain>
    </source>
</reference>
<evidence type="ECO:0000256" key="3">
    <source>
        <dbReference type="ARBA" id="ARBA00022801"/>
    </source>
</evidence>
<dbReference type="Pfam" id="PF17763">
    <property type="entry name" value="Asparaginase_C"/>
    <property type="match status" value="1"/>
</dbReference>